<feature type="domain" description="HTH cro/C1-type" evidence="1">
    <location>
        <begin position="9"/>
        <end position="63"/>
    </location>
</feature>
<name>A0AAW5WE06_9ENTR</name>
<proteinExistence type="predicted"/>
<dbReference type="InterPro" id="IPR010982">
    <property type="entry name" value="Lambda_DNA-bd_dom_sf"/>
</dbReference>
<comment type="caution">
    <text evidence="2">The sequence shown here is derived from an EMBL/GenBank/DDBJ whole genome shotgun (WGS) entry which is preliminary data.</text>
</comment>
<evidence type="ECO:0000313" key="3">
    <source>
        <dbReference type="Proteomes" id="UP001207430"/>
    </source>
</evidence>
<sequence>MSIQIHEKIKLVRESERLNRKQFSELAGIVYGSFCSYEAGDKKPGVEQIMKILQHPRFTKYTLWFMTDQISPEAGQIAPALAHFGQQTTTSPHSDQKTG</sequence>
<dbReference type="PROSITE" id="PS50943">
    <property type="entry name" value="HTH_CROC1"/>
    <property type="match status" value="1"/>
</dbReference>
<accession>A0AAW5WE06</accession>
<dbReference type="EMBL" id="JANDBG010000040">
    <property type="protein sequence ID" value="MCX9004722.1"/>
    <property type="molecule type" value="Genomic_DNA"/>
</dbReference>
<protein>
    <submittedName>
        <fullName evidence="2">Helix-turn-helix domain-containing protein</fullName>
    </submittedName>
</protein>
<evidence type="ECO:0000259" key="1">
    <source>
        <dbReference type="PROSITE" id="PS50943"/>
    </source>
</evidence>
<organism evidence="2 3">
    <name type="scientific">Citrobacter portucalensis</name>
    <dbReference type="NCBI Taxonomy" id="1639133"/>
    <lineage>
        <taxon>Bacteria</taxon>
        <taxon>Pseudomonadati</taxon>
        <taxon>Pseudomonadota</taxon>
        <taxon>Gammaproteobacteria</taxon>
        <taxon>Enterobacterales</taxon>
        <taxon>Enterobacteriaceae</taxon>
        <taxon>Citrobacter</taxon>
        <taxon>Citrobacter freundii complex</taxon>
    </lineage>
</organism>
<dbReference type="Proteomes" id="UP001207430">
    <property type="component" value="Unassembled WGS sequence"/>
</dbReference>
<gene>
    <name evidence="2" type="ORF">NLN86_24220</name>
</gene>
<dbReference type="SUPFAM" id="SSF47413">
    <property type="entry name" value="lambda repressor-like DNA-binding domains"/>
    <property type="match status" value="1"/>
</dbReference>
<dbReference type="GO" id="GO:0003677">
    <property type="term" value="F:DNA binding"/>
    <property type="evidence" value="ECO:0007669"/>
    <property type="project" value="InterPro"/>
</dbReference>
<dbReference type="AlphaFoldDB" id="A0AAW5WE06"/>
<dbReference type="RefSeq" id="WP_267449781.1">
    <property type="nucleotide sequence ID" value="NZ_JANDBG010000040.1"/>
</dbReference>
<dbReference type="CDD" id="cd00093">
    <property type="entry name" value="HTH_XRE"/>
    <property type="match status" value="1"/>
</dbReference>
<dbReference type="Gene3D" id="1.10.260.40">
    <property type="entry name" value="lambda repressor-like DNA-binding domains"/>
    <property type="match status" value="1"/>
</dbReference>
<reference evidence="2" key="1">
    <citation type="submission" date="2022-07" db="EMBL/GenBank/DDBJ databases">
        <title>Genome Sequence of Citrobacter portucalensis from Edible Snails.</title>
        <authorList>
            <person name="Okafor A.C."/>
            <person name="Ogbo F.C."/>
            <person name="Ruppitsch W."/>
            <person name="Allerberger F."/>
        </authorList>
    </citation>
    <scope>NUCLEOTIDE SEQUENCE</scope>
    <source>
        <strain evidence="2">Igbk 7</strain>
    </source>
</reference>
<evidence type="ECO:0000313" key="2">
    <source>
        <dbReference type="EMBL" id="MCX9004722.1"/>
    </source>
</evidence>
<dbReference type="InterPro" id="IPR001387">
    <property type="entry name" value="Cro/C1-type_HTH"/>
</dbReference>